<name>A0A0H5NE90_NOCFR</name>
<gene>
    <name evidence="1" type="ORF">ERS450000_00233</name>
</gene>
<reference evidence="2" key="1">
    <citation type="submission" date="2015-03" db="EMBL/GenBank/DDBJ databases">
        <authorList>
            <consortium name="Pathogen Informatics"/>
        </authorList>
    </citation>
    <scope>NUCLEOTIDE SEQUENCE [LARGE SCALE GENOMIC DNA]</scope>
    <source>
        <strain evidence="2">NCTC11134</strain>
    </source>
</reference>
<organism evidence="1 2">
    <name type="scientific">Nocardia farcinica</name>
    <dbReference type="NCBI Taxonomy" id="37329"/>
    <lineage>
        <taxon>Bacteria</taxon>
        <taxon>Bacillati</taxon>
        <taxon>Actinomycetota</taxon>
        <taxon>Actinomycetes</taxon>
        <taxon>Mycobacteriales</taxon>
        <taxon>Nocardiaceae</taxon>
        <taxon>Nocardia</taxon>
    </lineage>
</organism>
<accession>A0A0H5NE90</accession>
<dbReference type="RefSeq" id="WP_060589898.1">
    <property type="nucleotide sequence ID" value="NZ_CP031418.1"/>
</dbReference>
<evidence type="ECO:0000313" key="1">
    <source>
        <dbReference type="EMBL" id="CRY73624.1"/>
    </source>
</evidence>
<evidence type="ECO:0000313" key="2">
    <source>
        <dbReference type="Proteomes" id="UP000057820"/>
    </source>
</evidence>
<dbReference type="EMBL" id="LN868938">
    <property type="protein sequence ID" value="CRY73624.1"/>
    <property type="molecule type" value="Genomic_DNA"/>
</dbReference>
<sequence>MPDVRTETRVAALQIPVELLRGLDVLDREIRGGKFAAARESVRMLRDLVHVQERAIRKLLSEATR</sequence>
<dbReference type="AlphaFoldDB" id="A0A0H5NE90"/>
<protein>
    <submittedName>
        <fullName evidence="1">Uncharacterized protein</fullName>
    </submittedName>
</protein>
<dbReference type="Proteomes" id="UP000057820">
    <property type="component" value="Chromosome 1"/>
</dbReference>
<dbReference type="KEGG" id="nfr:ERS450000_00233"/>
<proteinExistence type="predicted"/>